<dbReference type="Proteomes" id="UP001162891">
    <property type="component" value="Chromosome"/>
</dbReference>
<evidence type="ECO:0000313" key="2">
    <source>
        <dbReference type="Proteomes" id="UP001162891"/>
    </source>
</evidence>
<evidence type="ECO:0000313" key="1">
    <source>
        <dbReference type="EMBL" id="BDG01680.1"/>
    </source>
</evidence>
<protein>
    <submittedName>
        <fullName evidence="1">Uncharacterized protein</fullName>
    </submittedName>
</protein>
<sequence>MTVGRAVETFSLALPGKDFATYAVTRLRRVR</sequence>
<keyword evidence="2" id="KW-1185">Reference proteome</keyword>
<accession>A0ABM7WQE7</accession>
<organism evidence="1 2">
    <name type="scientific">Anaeromyxobacter oryzae</name>
    <dbReference type="NCBI Taxonomy" id="2918170"/>
    <lineage>
        <taxon>Bacteria</taxon>
        <taxon>Pseudomonadati</taxon>
        <taxon>Myxococcota</taxon>
        <taxon>Myxococcia</taxon>
        <taxon>Myxococcales</taxon>
        <taxon>Cystobacterineae</taxon>
        <taxon>Anaeromyxobacteraceae</taxon>
        <taxon>Anaeromyxobacter</taxon>
    </lineage>
</organism>
<name>A0ABM7WQE7_9BACT</name>
<dbReference type="EMBL" id="AP025591">
    <property type="protein sequence ID" value="BDG01680.1"/>
    <property type="molecule type" value="Genomic_DNA"/>
</dbReference>
<reference evidence="2" key="1">
    <citation type="journal article" date="2022" name="Int. J. Syst. Evol. Microbiol.">
        <title>Anaeromyxobacter oryzae sp. nov., Anaeromyxobacter diazotrophicus sp. nov. and Anaeromyxobacter paludicola sp. nov., isolated from paddy soils.</title>
        <authorList>
            <person name="Itoh H."/>
            <person name="Xu Z."/>
            <person name="Mise K."/>
            <person name="Masuda Y."/>
            <person name="Ushijima N."/>
            <person name="Hayakawa C."/>
            <person name="Shiratori Y."/>
            <person name="Senoo K."/>
        </authorList>
    </citation>
    <scope>NUCLEOTIDE SEQUENCE [LARGE SCALE GENOMIC DNA]</scope>
    <source>
        <strain evidence="2">Red232</strain>
    </source>
</reference>
<proteinExistence type="predicted"/>
<gene>
    <name evidence="1" type="ORF">AMOR_06760</name>
</gene>